<feature type="non-terminal residue" evidence="2">
    <location>
        <position position="1"/>
    </location>
</feature>
<comment type="caution">
    <text evidence="2">The sequence shown here is derived from an EMBL/GenBank/DDBJ whole genome shotgun (WGS) entry which is preliminary data.</text>
</comment>
<name>A0AAV0B3Q4_PHAPC</name>
<dbReference type="AlphaFoldDB" id="A0AAV0B3Q4"/>
<keyword evidence="3" id="KW-1185">Reference proteome</keyword>
<accession>A0AAV0B3Q4</accession>
<dbReference type="Proteomes" id="UP001153365">
    <property type="component" value="Unassembled WGS sequence"/>
</dbReference>
<keyword evidence="1" id="KW-0472">Membrane</keyword>
<organism evidence="2 3">
    <name type="scientific">Phakopsora pachyrhizi</name>
    <name type="common">Asian soybean rust disease fungus</name>
    <dbReference type="NCBI Taxonomy" id="170000"/>
    <lineage>
        <taxon>Eukaryota</taxon>
        <taxon>Fungi</taxon>
        <taxon>Dikarya</taxon>
        <taxon>Basidiomycota</taxon>
        <taxon>Pucciniomycotina</taxon>
        <taxon>Pucciniomycetes</taxon>
        <taxon>Pucciniales</taxon>
        <taxon>Phakopsoraceae</taxon>
        <taxon>Phakopsora</taxon>
    </lineage>
</organism>
<keyword evidence="1" id="KW-1133">Transmembrane helix</keyword>
<feature type="transmembrane region" description="Helical" evidence="1">
    <location>
        <begin position="6"/>
        <end position="27"/>
    </location>
</feature>
<protein>
    <submittedName>
        <fullName evidence="2">Expressed protein</fullName>
    </submittedName>
</protein>
<sequence>MLSLFIGLALLYLFVLLIKLLYLRWVISCAWGRNFLPWFQRGLLISEIGLGDRVVGIEDQSDQDRLARPAITTVIRLKTFETFSNFLLLLLLLLLLLFINNSRINSFTINFFL</sequence>
<feature type="non-terminal residue" evidence="2">
    <location>
        <position position="113"/>
    </location>
</feature>
<proteinExistence type="predicted"/>
<evidence type="ECO:0000313" key="3">
    <source>
        <dbReference type="Proteomes" id="UP001153365"/>
    </source>
</evidence>
<reference evidence="2" key="1">
    <citation type="submission" date="2022-06" db="EMBL/GenBank/DDBJ databases">
        <authorList>
            <consortium name="SYNGENTA / RWTH Aachen University"/>
        </authorList>
    </citation>
    <scope>NUCLEOTIDE SEQUENCE</scope>
</reference>
<dbReference type="EMBL" id="CALTRL010002863">
    <property type="protein sequence ID" value="CAH7676980.1"/>
    <property type="molecule type" value="Genomic_DNA"/>
</dbReference>
<keyword evidence="1" id="KW-0812">Transmembrane</keyword>
<gene>
    <name evidence="2" type="ORF">PPACK8108_LOCUS12090</name>
</gene>
<feature type="transmembrane region" description="Helical" evidence="1">
    <location>
        <begin position="86"/>
        <end position="104"/>
    </location>
</feature>
<evidence type="ECO:0000256" key="1">
    <source>
        <dbReference type="SAM" id="Phobius"/>
    </source>
</evidence>
<evidence type="ECO:0000313" key="2">
    <source>
        <dbReference type="EMBL" id="CAH7676980.1"/>
    </source>
</evidence>